<feature type="domain" description="APS kinase" evidence="2">
    <location>
        <begin position="7"/>
        <end position="80"/>
    </location>
</feature>
<dbReference type="EMBL" id="UINC01060351">
    <property type="protein sequence ID" value="SVB84765.1"/>
    <property type="molecule type" value="Genomic_DNA"/>
</dbReference>
<reference evidence="3" key="1">
    <citation type="submission" date="2018-05" db="EMBL/GenBank/DDBJ databases">
        <authorList>
            <person name="Lanie J.A."/>
            <person name="Ng W.-L."/>
            <person name="Kazmierczak K.M."/>
            <person name="Andrzejewski T.M."/>
            <person name="Davidsen T.M."/>
            <person name="Wayne K.J."/>
            <person name="Tettelin H."/>
            <person name="Glass J.I."/>
            <person name="Rusch D."/>
            <person name="Podicherti R."/>
            <person name="Tsui H.-C.T."/>
            <person name="Winkler M.E."/>
        </authorList>
    </citation>
    <scope>NUCLEOTIDE SEQUENCE</scope>
</reference>
<organism evidence="3">
    <name type="scientific">marine metagenome</name>
    <dbReference type="NCBI Taxonomy" id="408172"/>
    <lineage>
        <taxon>unclassified sequences</taxon>
        <taxon>metagenomes</taxon>
        <taxon>ecological metagenomes</taxon>
    </lineage>
</organism>
<evidence type="ECO:0000256" key="1">
    <source>
        <dbReference type="ARBA" id="ARBA00022679"/>
    </source>
</evidence>
<proteinExistence type="predicted"/>
<dbReference type="SUPFAM" id="SSF52540">
    <property type="entry name" value="P-loop containing nucleoside triphosphate hydrolases"/>
    <property type="match status" value="1"/>
</dbReference>
<keyword evidence="1" id="KW-0808">Transferase</keyword>
<dbReference type="Gene3D" id="3.40.50.300">
    <property type="entry name" value="P-loop containing nucleotide triphosphate hydrolases"/>
    <property type="match status" value="1"/>
</dbReference>
<dbReference type="AlphaFoldDB" id="A0A382HCG4"/>
<dbReference type="Pfam" id="PF01583">
    <property type="entry name" value="APS_kinase"/>
    <property type="match status" value="1"/>
</dbReference>
<name>A0A382HCG4_9ZZZZ</name>
<dbReference type="InterPro" id="IPR059117">
    <property type="entry name" value="APS_kinase_dom"/>
</dbReference>
<accession>A0A382HCG4</accession>
<protein>
    <recommendedName>
        <fullName evidence="2">APS kinase domain-containing protein</fullName>
    </recommendedName>
</protein>
<evidence type="ECO:0000259" key="2">
    <source>
        <dbReference type="Pfam" id="PF01583"/>
    </source>
</evidence>
<gene>
    <name evidence="3" type="ORF">METZ01_LOCUS237619</name>
</gene>
<sequence length="123" mass="14385">MLEKLNDAFHVDGDDLRGLAHNDDYSEQGRINNIRMAQSIAMFLDNKEQDVIISIVAPYRWLREEFKARHTVNEIYLHTTEKRGKEAFFVEDYEQPEENFLNIDTTNISVEACIDCIVEEFLA</sequence>
<evidence type="ECO:0000313" key="3">
    <source>
        <dbReference type="EMBL" id="SVB84765.1"/>
    </source>
</evidence>
<dbReference type="InterPro" id="IPR027417">
    <property type="entry name" value="P-loop_NTPase"/>
</dbReference>